<feature type="domain" description="WSC" evidence="2">
    <location>
        <begin position="546"/>
        <end position="638"/>
    </location>
</feature>
<dbReference type="Proteomes" id="UP000764110">
    <property type="component" value="Unassembled WGS sequence"/>
</dbReference>
<dbReference type="InterPro" id="IPR018535">
    <property type="entry name" value="DUF1996"/>
</dbReference>
<feature type="region of interest" description="Disordered" evidence="1">
    <location>
        <begin position="347"/>
        <end position="512"/>
    </location>
</feature>
<evidence type="ECO:0000259" key="2">
    <source>
        <dbReference type="PROSITE" id="PS51212"/>
    </source>
</evidence>
<dbReference type="SMART" id="SM00321">
    <property type="entry name" value="WSC"/>
    <property type="match status" value="1"/>
</dbReference>
<proteinExistence type="predicted"/>
<dbReference type="AlphaFoldDB" id="A0A9P8S6E4"/>
<feature type="compositionally biased region" description="Polar residues" evidence="1">
    <location>
        <begin position="375"/>
        <end position="431"/>
    </location>
</feature>
<evidence type="ECO:0000313" key="4">
    <source>
        <dbReference type="Proteomes" id="UP000764110"/>
    </source>
</evidence>
<comment type="caution">
    <text evidence="3">The sequence shown here is derived from an EMBL/GenBank/DDBJ whole genome shotgun (WGS) entry which is preliminary data.</text>
</comment>
<feature type="compositionally biased region" description="Polar residues" evidence="1">
    <location>
        <begin position="461"/>
        <end position="511"/>
    </location>
</feature>
<dbReference type="PROSITE" id="PS51212">
    <property type="entry name" value="WSC"/>
    <property type="match status" value="1"/>
</dbReference>
<evidence type="ECO:0000256" key="1">
    <source>
        <dbReference type="SAM" id="MobiDB-lite"/>
    </source>
</evidence>
<accession>A0A9P8S6E4</accession>
<evidence type="ECO:0000313" key="3">
    <source>
        <dbReference type="EMBL" id="KAH0596279.1"/>
    </source>
</evidence>
<name>A0A9P8S6E4_9HYPO</name>
<organism evidence="3 4">
    <name type="scientific">Metarhizium humberi</name>
    <dbReference type="NCBI Taxonomy" id="2596975"/>
    <lineage>
        <taxon>Eukaryota</taxon>
        <taxon>Fungi</taxon>
        <taxon>Dikarya</taxon>
        <taxon>Ascomycota</taxon>
        <taxon>Pezizomycotina</taxon>
        <taxon>Sordariomycetes</taxon>
        <taxon>Hypocreomycetidae</taxon>
        <taxon>Hypocreales</taxon>
        <taxon>Clavicipitaceae</taxon>
        <taxon>Metarhizium</taxon>
    </lineage>
</organism>
<dbReference type="PANTHER" id="PTHR43662:SF11">
    <property type="entry name" value="WSC DOMAIN-CONTAINING PROTEIN"/>
    <property type="match status" value="1"/>
</dbReference>
<feature type="compositionally biased region" description="Basic residues" evidence="1">
    <location>
        <begin position="647"/>
        <end position="664"/>
    </location>
</feature>
<sequence length="664" mass="70786">MKLHTIAATAALVGTGFSAKNERTFAVLRFTNKQLTKGRMDPIVSPGQVSTHVHSIFGGSNFGLGSTGKDLMDSKCTTAMIKGDNSNYWVPSLYFKDPKTGKLEDVELFYANAYYFFEPTNDDIKAFPVGLSIMSGDQTIRTPPKDGATSNLDPSKGTVNPIKWTCPRSNFDSPSWPAGSNGLAAGMQDPNNKGEGVGFPDVNCDGYASPLRADVHFPSCYNPAAGLTNYKENMAFPTDDGKGKQDCPKGWIHVPHLFLEVYWNTPLFKDRWEQGKGQQPFVLSNGDATGYSNHADFMAAWDEKLLQHIIDTCNAGSQGMDKCPGLNGLNKDDCTIKSQVDETVDGVLDALPGDNPITGWSYGGNGTEGGGNEPKPSQSQSTGGDNTAKPSSTSKAGGDNTSTAKPTNTQPAQPTNSQPAQPTNSQPAQPTNSQPAQPTNSQPTQPTNSQPTQPTNSQPTGGDNTSKVSSAAPTSDNKPTSTKNPDNATTKTQPTSEAGSSKPTLPSQPSACTPKIHTVYETITVTAQLPGATDRPGSNSTRTAGDFKYAGCFKDSRDRVLKDDVRPNLGAISNAKCVAHCKAKGYNLAGTEYGGQCYCGNELVRSEKLDDSACNIACEDDKSDTCGGGWALTVFSKDGEASLKDAKSRRHAHEHLQRHRSPHY</sequence>
<feature type="compositionally biased region" description="Gly residues" evidence="1">
    <location>
        <begin position="361"/>
        <end position="372"/>
    </location>
</feature>
<feature type="compositionally biased region" description="Low complexity" evidence="1">
    <location>
        <begin position="432"/>
        <end position="460"/>
    </location>
</feature>
<dbReference type="Pfam" id="PF01822">
    <property type="entry name" value="WSC"/>
    <property type="match status" value="1"/>
</dbReference>
<dbReference type="Pfam" id="PF09362">
    <property type="entry name" value="DUF1996"/>
    <property type="match status" value="1"/>
</dbReference>
<reference evidence="3 4" key="1">
    <citation type="submission" date="2020-07" db="EMBL/GenBank/DDBJ databases">
        <title>Metarhizium humberi genome.</title>
        <authorList>
            <person name="Lysoe E."/>
        </authorList>
    </citation>
    <scope>NUCLEOTIDE SEQUENCE [LARGE SCALE GENOMIC DNA]</scope>
    <source>
        <strain evidence="3 4">ESALQ1638</strain>
    </source>
</reference>
<gene>
    <name evidence="3" type="ORF">MHUMG1_06140</name>
</gene>
<dbReference type="EMBL" id="JACEFI010000010">
    <property type="protein sequence ID" value="KAH0596279.1"/>
    <property type="molecule type" value="Genomic_DNA"/>
</dbReference>
<dbReference type="PANTHER" id="PTHR43662">
    <property type="match status" value="1"/>
</dbReference>
<dbReference type="InterPro" id="IPR002889">
    <property type="entry name" value="WSC_carb-bd"/>
</dbReference>
<feature type="region of interest" description="Disordered" evidence="1">
    <location>
        <begin position="643"/>
        <end position="664"/>
    </location>
</feature>
<protein>
    <recommendedName>
        <fullName evidence="2">WSC domain-containing protein</fullName>
    </recommendedName>
</protein>
<keyword evidence="4" id="KW-1185">Reference proteome</keyword>